<keyword evidence="1" id="KW-0677">Repeat</keyword>
<protein>
    <submittedName>
        <fullName evidence="5">Ankyrin repeat domain-containing protein</fullName>
    </submittedName>
</protein>
<sequence length="202" mass="21260">MKRGVRIFTVAGLMLAGIAAPALSQGLTSSGYDFIKAVKDRDGNKVTAALSTPGNTIITVRDTNGDSALHIVTKGRDLTWIQFMLFKGAPIDGRDRDGNTALVDAARLGFVDGEQQLLQAGAQVDLANNQGETALIIATQAHDLASVRLLVAGGADPRVTDHVAGMSALDYATRDDRAGPILKMLQDVKPVVKKQVSGPTLN</sequence>
<accession>A0ABY7NM55</accession>
<dbReference type="PANTHER" id="PTHR24201">
    <property type="entry name" value="ANK_REP_REGION DOMAIN-CONTAINING PROTEIN"/>
    <property type="match status" value="1"/>
</dbReference>
<dbReference type="Gene3D" id="1.25.40.20">
    <property type="entry name" value="Ankyrin repeat-containing domain"/>
    <property type="match status" value="1"/>
</dbReference>
<keyword evidence="4" id="KW-0732">Signal</keyword>
<dbReference type="InterPro" id="IPR050776">
    <property type="entry name" value="Ank_Repeat/CDKN_Inhibitor"/>
</dbReference>
<name>A0ABY7NM55_9SPHN</name>
<keyword evidence="2 3" id="KW-0040">ANK repeat</keyword>
<dbReference type="Pfam" id="PF00023">
    <property type="entry name" value="Ank"/>
    <property type="match status" value="1"/>
</dbReference>
<dbReference type="InterPro" id="IPR002110">
    <property type="entry name" value="Ankyrin_rpt"/>
</dbReference>
<dbReference type="PROSITE" id="PS50088">
    <property type="entry name" value="ANK_REPEAT"/>
    <property type="match status" value="3"/>
</dbReference>
<dbReference type="PANTHER" id="PTHR24201:SF16">
    <property type="entry name" value="ANKYRIN-1-LIKE-RELATED"/>
    <property type="match status" value="1"/>
</dbReference>
<dbReference type="EMBL" id="CP115174">
    <property type="protein sequence ID" value="WBO22598.1"/>
    <property type="molecule type" value="Genomic_DNA"/>
</dbReference>
<dbReference type="RefSeq" id="WP_270077240.1">
    <property type="nucleotide sequence ID" value="NZ_CP115174.1"/>
</dbReference>
<dbReference type="SUPFAM" id="SSF48403">
    <property type="entry name" value="Ankyrin repeat"/>
    <property type="match status" value="1"/>
</dbReference>
<evidence type="ECO:0000256" key="3">
    <source>
        <dbReference type="PROSITE-ProRule" id="PRU00023"/>
    </source>
</evidence>
<reference evidence="5 6" key="1">
    <citation type="submission" date="2022-12" db="EMBL/GenBank/DDBJ databases">
        <title>Sphingomonas abieness sp. nov., an endophytic bacterium isolated from Abies koreana.</title>
        <authorList>
            <person name="Jiang L."/>
            <person name="Lee J."/>
        </authorList>
    </citation>
    <scope>NUCLEOTIDE SEQUENCE [LARGE SCALE GENOMIC DNA]</scope>
    <source>
        <strain evidence="6">PAMB 00755</strain>
    </source>
</reference>
<feature type="signal peptide" evidence="4">
    <location>
        <begin position="1"/>
        <end position="24"/>
    </location>
</feature>
<evidence type="ECO:0000256" key="1">
    <source>
        <dbReference type="ARBA" id="ARBA00022737"/>
    </source>
</evidence>
<dbReference type="SMART" id="SM00248">
    <property type="entry name" value="ANK"/>
    <property type="match status" value="3"/>
</dbReference>
<keyword evidence="6" id="KW-1185">Reference proteome</keyword>
<dbReference type="Proteomes" id="UP001210865">
    <property type="component" value="Chromosome"/>
</dbReference>
<dbReference type="PROSITE" id="PS50297">
    <property type="entry name" value="ANK_REP_REGION"/>
    <property type="match status" value="1"/>
</dbReference>
<feature type="repeat" description="ANK" evidence="3">
    <location>
        <begin position="97"/>
        <end position="129"/>
    </location>
</feature>
<proteinExistence type="predicted"/>
<evidence type="ECO:0000313" key="5">
    <source>
        <dbReference type="EMBL" id="WBO22598.1"/>
    </source>
</evidence>
<evidence type="ECO:0000313" key="6">
    <source>
        <dbReference type="Proteomes" id="UP001210865"/>
    </source>
</evidence>
<feature type="repeat" description="ANK" evidence="3">
    <location>
        <begin position="130"/>
        <end position="162"/>
    </location>
</feature>
<evidence type="ECO:0000256" key="2">
    <source>
        <dbReference type="ARBA" id="ARBA00023043"/>
    </source>
</evidence>
<organism evidence="5 6">
    <name type="scientific">Sphingomonas abietis</name>
    <dbReference type="NCBI Taxonomy" id="3012344"/>
    <lineage>
        <taxon>Bacteria</taxon>
        <taxon>Pseudomonadati</taxon>
        <taxon>Pseudomonadota</taxon>
        <taxon>Alphaproteobacteria</taxon>
        <taxon>Sphingomonadales</taxon>
        <taxon>Sphingomonadaceae</taxon>
        <taxon>Sphingomonas</taxon>
    </lineage>
</organism>
<dbReference type="Pfam" id="PF12796">
    <property type="entry name" value="Ank_2"/>
    <property type="match status" value="1"/>
</dbReference>
<feature type="repeat" description="ANK" evidence="3">
    <location>
        <begin position="64"/>
        <end position="96"/>
    </location>
</feature>
<evidence type="ECO:0000256" key="4">
    <source>
        <dbReference type="SAM" id="SignalP"/>
    </source>
</evidence>
<dbReference type="InterPro" id="IPR036770">
    <property type="entry name" value="Ankyrin_rpt-contain_sf"/>
</dbReference>
<feature type="chain" id="PRO_5047037641" evidence="4">
    <location>
        <begin position="25"/>
        <end position="202"/>
    </location>
</feature>
<gene>
    <name evidence="5" type="ORF">PBT88_00105</name>
</gene>